<keyword evidence="2" id="KW-0472">Membrane</keyword>
<dbReference type="EMBL" id="CP038017">
    <property type="protein sequence ID" value="QIV94517.1"/>
    <property type="molecule type" value="Genomic_DNA"/>
</dbReference>
<evidence type="ECO:0000313" key="3">
    <source>
        <dbReference type="EMBL" id="QIV94517.1"/>
    </source>
</evidence>
<dbReference type="Proteomes" id="UP000503320">
    <property type="component" value="Chromosome"/>
</dbReference>
<dbReference type="KEGG" id="afri:E3E15_03750"/>
<evidence type="ECO:0000256" key="1">
    <source>
        <dbReference type="SAM" id="MobiDB-lite"/>
    </source>
</evidence>
<keyword evidence="4" id="KW-1185">Reference proteome</keyword>
<protein>
    <submittedName>
        <fullName evidence="3">Uncharacterized protein</fullName>
    </submittedName>
</protein>
<name>A0A6M3HTV8_9GAMM</name>
<feature type="transmembrane region" description="Helical" evidence="2">
    <location>
        <begin position="6"/>
        <end position="25"/>
    </location>
</feature>
<organism evidence="3 4">
    <name type="scientific">Allofrancisella frigidaquae</name>
    <dbReference type="NCBI Taxonomy" id="1085644"/>
    <lineage>
        <taxon>Bacteria</taxon>
        <taxon>Pseudomonadati</taxon>
        <taxon>Pseudomonadota</taxon>
        <taxon>Gammaproteobacteria</taxon>
        <taxon>Thiotrichales</taxon>
        <taxon>Francisellaceae</taxon>
        <taxon>Allofrancisella</taxon>
    </lineage>
</organism>
<dbReference type="AlphaFoldDB" id="A0A6M3HTV8"/>
<evidence type="ECO:0000313" key="4">
    <source>
        <dbReference type="Proteomes" id="UP000503320"/>
    </source>
</evidence>
<reference evidence="3 4" key="1">
    <citation type="submission" date="2019-03" db="EMBL/GenBank/DDBJ databases">
        <title>Complete Genome Sequence of Allofrancisella frigidaquae Strain SYSU 10HL1970 Isolated from Water-Cooling Systems in China.</title>
        <authorList>
            <person name="Ohrman C."/>
            <person name="Uneklint I."/>
            <person name="Sjodin A."/>
        </authorList>
    </citation>
    <scope>NUCLEOTIDE SEQUENCE [LARGE SCALE GENOMIC DNA]</scope>
    <source>
        <strain evidence="3 4">SYSU 10HL1970</strain>
    </source>
</reference>
<gene>
    <name evidence="3" type="ORF">E3E15_03750</name>
</gene>
<feature type="region of interest" description="Disordered" evidence="1">
    <location>
        <begin position="122"/>
        <end position="143"/>
    </location>
</feature>
<dbReference type="RefSeq" id="WP_172106634.1">
    <property type="nucleotide sequence ID" value="NZ_CP038017.1"/>
</dbReference>
<proteinExistence type="predicted"/>
<keyword evidence="2" id="KW-1133">Transmembrane helix</keyword>
<accession>A0A6M3HTV8</accession>
<feature type="compositionally biased region" description="Polar residues" evidence="1">
    <location>
        <begin position="133"/>
        <end position="143"/>
    </location>
</feature>
<sequence>MKKKLVITIVLTIIIITSFLIYHFIKAVKVEESSKQEVAITQPSNYCLITYQVSKDNAKTWQKITVDDGRTPSEKAECWKKYLLLLKEFKTDIKEDKKWYGENQNGQLITKPAMKFSEKPFTKVKKSKKPLKNESTSSIEEQG</sequence>
<evidence type="ECO:0000256" key="2">
    <source>
        <dbReference type="SAM" id="Phobius"/>
    </source>
</evidence>
<keyword evidence="2" id="KW-0812">Transmembrane</keyword>